<dbReference type="Proteomes" id="UP000805193">
    <property type="component" value="Unassembled WGS sequence"/>
</dbReference>
<comment type="caution">
    <text evidence="1">The sequence shown here is derived from an EMBL/GenBank/DDBJ whole genome shotgun (WGS) entry which is preliminary data.</text>
</comment>
<proteinExistence type="predicted"/>
<sequence>MRGDEVAEEEGRSMGGGEEEAGRKEARRGLAVLAKTSYTCDSSRARCFSESSHLCRQPQTYAAAPAFATVAHAAPVYGYGVSNLGYGVGHYGYGHGLGSYGLNYGYGLGTLGDYTSLLRKKKSGGFQGTVASDEHLAVHQSTVSRALHAVTTAIVERLADRWIRFPATEEEKTRAKEGFWRVGKISGVVGCVDGTQIAIKGPSENDPRFTKAAYWCRKNYYALNAMIVCDADLRILNVDATFPGSVHDSFVWRMSFLREAFLQGHFLREDECLLGDSGYPLEPWLLNPVPGNPAVGSDKARFNQAHRSKRSVVERCIGMLKNRFRCLQRYRTLHYDPIRSCNIVTAGSILYNVCLYINAPEPTPEPEPVAVVEHESSDSSDSDSGEPLTGSLHDRGMVVRQRKR</sequence>
<organism evidence="1 2">
    <name type="scientific">Ixodes persulcatus</name>
    <name type="common">Taiga tick</name>
    <dbReference type="NCBI Taxonomy" id="34615"/>
    <lineage>
        <taxon>Eukaryota</taxon>
        <taxon>Metazoa</taxon>
        <taxon>Ecdysozoa</taxon>
        <taxon>Arthropoda</taxon>
        <taxon>Chelicerata</taxon>
        <taxon>Arachnida</taxon>
        <taxon>Acari</taxon>
        <taxon>Parasitiformes</taxon>
        <taxon>Ixodida</taxon>
        <taxon>Ixodoidea</taxon>
        <taxon>Ixodidae</taxon>
        <taxon>Ixodinae</taxon>
        <taxon>Ixodes</taxon>
    </lineage>
</organism>
<evidence type="ECO:0000313" key="1">
    <source>
        <dbReference type="EMBL" id="KAG0424871.1"/>
    </source>
</evidence>
<accession>A0AC60PUP2</accession>
<protein>
    <submittedName>
        <fullName evidence="1">Uncharacterized protein</fullName>
    </submittedName>
</protein>
<keyword evidence="2" id="KW-1185">Reference proteome</keyword>
<reference evidence="1 2" key="1">
    <citation type="journal article" date="2020" name="Cell">
        <title>Large-Scale Comparative Analyses of Tick Genomes Elucidate Their Genetic Diversity and Vector Capacities.</title>
        <authorList>
            <consortium name="Tick Genome and Microbiome Consortium (TIGMIC)"/>
            <person name="Jia N."/>
            <person name="Wang J."/>
            <person name="Shi W."/>
            <person name="Du L."/>
            <person name="Sun Y."/>
            <person name="Zhan W."/>
            <person name="Jiang J.F."/>
            <person name="Wang Q."/>
            <person name="Zhang B."/>
            <person name="Ji P."/>
            <person name="Bell-Sakyi L."/>
            <person name="Cui X.M."/>
            <person name="Yuan T.T."/>
            <person name="Jiang B.G."/>
            <person name="Yang W.F."/>
            <person name="Lam T.T."/>
            <person name="Chang Q.C."/>
            <person name="Ding S.J."/>
            <person name="Wang X.J."/>
            <person name="Zhu J.G."/>
            <person name="Ruan X.D."/>
            <person name="Zhao L."/>
            <person name="Wei J.T."/>
            <person name="Ye R.Z."/>
            <person name="Que T.C."/>
            <person name="Du C.H."/>
            <person name="Zhou Y.H."/>
            <person name="Cheng J.X."/>
            <person name="Dai P.F."/>
            <person name="Guo W.B."/>
            <person name="Han X.H."/>
            <person name="Huang E.J."/>
            <person name="Li L.F."/>
            <person name="Wei W."/>
            <person name="Gao Y.C."/>
            <person name="Liu J.Z."/>
            <person name="Shao H.Z."/>
            <person name="Wang X."/>
            <person name="Wang C.C."/>
            <person name="Yang T.C."/>
            <person name="Huo Q.B."/>
            <person name="Li W."/>
            <person name="Chen H.Y."/>
            <person name="Chen S.E."/>
            <person name="Zhou L.G."/>
            <person name="Ni X.B."/>
            <person name="Tian J.H."/>
            <person name="Sheng Y."/>
            <person name="Liu T."/>
            <person name="Pan Y.S."/>
            <person name="Xia L.Y."/>
            <person name="Li J."/>
            <person name="Zhao F."/>
            <person name="Cao W.C."/>
        </authorList>
    </citation>
    <scope>NUCLEOTIDE SEQUENCE [LARGE SCALE GENOMIC DNA]</scope>
    <source>
        <strain evidence="1">Iper-2018</strain>
    </source>
</reference>
<dbReference type="EMBL" id="JABSTQ010009926">
    <property type="protein sequence ID" value="KAG0424871.1"/>
    <property type="molecule type" value="Genomic_DNA"/>
</dbReference>
<evidence type="ECO:0000313" key="2">
    <source>
        <dbReference type="Proteomes" id="UP000805193"/>
    </source>
</evidence>
<gene>
    <name evidence="1" type="ORF">HPB47_027938</name>
</gene>
<name>A0AC60PUP2_IXOPE</name>